<comment type="function">
    <text evidence="5">DNA-dependent RNA polymerase (RNAP) catalyzes the transcription of DNA into RNA using the four ribonucleoside triphosphates as substrates.</text>
</comment>
<dbReference type="GO" id="GO:0008270">
    <property type="term" value="F:zinc ion binding"/>
    <property type="evidence" value="ECO:0007669"/>
    <property type="project" value="UniProtKB-UniRule"/>
</dbReference>
<evidence type="ECO:0000256" key="5">
    <source>
        <dbReference type="HAMAP-Rule" id="MF_00250"/>
    </source>
</evidence>
<comment type="similarity">
    <text evidence="5">Belongs to the archaeal Rpo10/eukaryotic RPB10 RNA polymerase subunit family.</text>
</comment>
<dbReference type="EMBL" id="DRXH01000139">
    <property type="protein sequence ID" value="HHM44448.1"/>
    <property type="molecule type" value="Genomic_DNA"/>
</dbReference>
<dbReference type="Pfam" id="PF01194">
    <property type="entry name" value="RNA_pol_N"/>
    <property type="match status" value="1"/>
</dbReference>
<proteinExistence type="inferred from homology"/>
<evidence type="ECO:0000256" key="3">
    <source>
        <dbReference type="ARBA" id="ARBA00022833"/>
    </source>
</evidence>
<dbReference type="EC" id="2.7.7.6" evidence="5"/>
<name>A0A7J3VU19_CALS0</name>
<keyword evidence="5 6" id="KW-0548">Nucleotidyltransferase</keyword>
<dbReference type="AlphaFoldDB" id="A0A7J3VU19"/>
<comment type="catalytic activity">
    <reaction evidence="5">
        <text>RNA(n) + a ribonucleoside 5'-triphosphate = RNA(n+1) + diphosphate</text>
        <dbReference type="Rhea" id="RHEA:21248"/>
        <dbReference type="Rhea" id="RHEA-COMP:14527"/>
        <dbReference type="Rhea" id="RHEA-COMP:17342"/>
        <dbReference type="ChEBI" id="CHEBI:33019"/>
        <dbReference type="ChEBI" id="CHEBI:61557"/>
        <dbReference type="ChEBI" id="CHEBI:140395"/>
        <dbReference type="EC" id="2.7.7.6"/>
    </reaction>
</comment>
<dbReference type="GO" id="GO:0005737">
    <property type="term" value="C:cytoplasm"/>
    <property type="evidence" value="ECO:0007669"/>
    <property type="project" value="UniProtKB-SubCell"/>
</dbReference>
<dbReference type="Gene3D" id="1.10.10.60">
    <property type="entry name" value="Homeodomain-like"/>
    <property type="match status" value="1"/>
</dbReference>
<keyword evidence="5 6" id="KW-0808">Transferase</keyword>
<protein>
    <recommendedName>
        <fullName evidence="5">DNA-directed RNA polymerase subunit Rpo10</fullName>
        <ecNumber evidence="5">2.7.7.6</ecNumber>
    </recommendedName>
    <alternativeName>
        <fullName evidence="5">DNA-directed RNA polymerase subunit N</fullName>
    </alternativeName>
</protein>
<dbReference type="SUPFAM" id="SSF46924">
    <property type="entry name" value="RNA polymerase subunit RPB10"/>
    <property type="match status" value="1"/>
</dbReference>
<dbReference type="PROSITE" id="PS01112">
    <property type="entry name" value="RNA_POL_N_8KD"/>
    <property type="match status" value="1"/>
</dbReference>
<dbReference type="GO" id="GO:0006351">
    <property type="term" value="P:DNA-templated transcription"/>
    <property type="evidence" value="ECO:0007669"/>
    <property type="project" value="UniProtKB-UniRule"/>
</dbReference>
<feature type="binding site" evidence="5">
    <location>
        <position position="9"/>
    </location>
    <ligand>
        <name>Zn(2+)</name>
        <dbReference type="ChEBI" id="CHEBI:29105"/>
    </ligand>
</feature>
<dbReference type="InterPro" id="IPR023580">
    <property type="entry name" value="RNA_pol_su_RPB10"/>
</dbReference>
<dbReference type="PANTHER" id="PTHR23431">
    <property type="entry name" value="DNA-DIRECTED RNA POLYMERASES I, II, AND III SUBUNIT RPABC5 FAMILY MEMBER"/>
    <property type="match status" value="1"/>
</dbReference>
<dbReference type="GO" id="GO:0000428">
    <property type="term" value="C:DNA-directed RNA polymerase complex"/>
    <property type="evidence" value="ECO:0007669"/>
    <property type="project" value="UniProtKB-KW"/>
</dbReference>
<dbReference type="HAMAP" id="MF_00250">
    <property type="entry name" value="RNApol_arch_Rpo10"/>
    <property type="match status" value="1"/>
</dbReference>
<comment type="subcellular location">
    <subcellularLocation>
        <location evidence="5">Cytoplasm</location>
    </subcellularLocation>
</comment>
<feature type="binding site" evidence="5">
    <location>
        <position position="6"/>
    </location>
    <ligand>
        <name>Zn(2+)</name>
        <dbReference type="ChEBI" id="CHEBI:29105"/>
    </ligand>
</feature>
<comment type="cofactor">
    <cofactor evidence="5">
        <name>Zn(2+)</name>
        <dbReference type="ChEBI" id="CHEBI:29105"/>
    </cofactor>
    <text evidence="5">Binds 1 zinc ion.</text>
</comment>
<evidence type="ECO:0000256" key="4">
    <source>
        <dbReference type="ARBA" id="ARBA00023163"/>
    </source>
</evidence>
<dbReference type="PIRSF" id="PIRSF005653">
    <property type="entry name" value="RNA_pol_N/8_sub"/>
    <property type="match status" value="1"/>
</dbReference>
<keyword evidence="2 5" id="KW-0479">Metal-binding</keyword>
<keyword evidence="1 5" id="KW-0240">DNA-directed RNA polymerase</keyword>
<feature type="binding site" evidence="5">
    <location>
        <position position="44"/>
    </location>
    <ligand>
        <name>Zn(2+)</name>
        <dbReference type="ChEBI" id="CHEBI:29105"/>
    </ligand>
</feature>
<dbReference type="PANTHER" id="PTHR23431:SF3">
    <property type="entry name" value="DNA-DIRECTED RNA POLYMERASES I, II, AND III SUBUNIT RPABC5"/>
    <property type="match status" value="1"/>
</dbReference>
<dbReference type="GO" id="GO:0003677">
    <property type="term" value="F:DNA binding"/>
    <property type="evidence" value="ECO:0007669"/>
    <property type="project" value="InterPro"/>
</dbReference>
<evidence type="ECO:0000256" key="1">
    <source>
        <dbReference type="ARBA" id="ARBA00022478"/>
    </source>
</evidence>
<accession>A0A7J3VU19</accession>
<keyword evidence="4 5" id="KW-0804">Transcription</keyword>
<dbReference type="InterPro" id="IPR020789">
    <property type="entry name" value="RNA_pol_suN_Zn-BS"/>
</dbReference>
<evidence type="ECO:0000256" key="2">
    <source>
        <dbReference type="ARBA" id="ARBA00022723"/>
    </source>
</evidence>
<sequence length="73" mass="8548">MVPVRCFSCGRVIAHKWDEYKARVRRGENPGAVLDSLGFKRYCCRRMFISAVDFMDELIEFHQKYVSAGESQR</sequence>
<feature type="binding site" evidence="5">
    <location>
        <position position="43"/>
    </location>
    <ligand>
        <name>Zn(2+)</name>
        <dbReference type="ChEBI" id="CHEBI:29105"/>
    </ligand>
</feature>
<comment type="subunit">
    <text evidence="5">Part of the RNA polymerase complex.</text>
</comment>
<dbReference type="NCBIfam" id="NF003089">
    <property type="entry name" value="PRK04016.1"/>
    <property type="match status" value="1"/>
</dbReference>
<organism evidence="6">
    <name type="scientific">Caldiarchaeum subterraneum</name>
    <dbReference type="NCBI Taxonomy" id="311458"/>
    <lineage>
        <taxon>Archaea</taxon>
        <taxon>Nitrososphaerota</taxon>
        <taxon>Candidatus Caldarchaeales</taxon>
        <taxon>Candidatus Caldarchaeaceae</taxon>
        <taxon>Candidatus Caldarchaeum</taxon>
    </lineage>
</organism>
<evidence type="ECO:0000313" key="6">
    <source>
        <dbReference type="EMBL" id="HHM44448.1"/>
    </source>
</evidence>
<keyword evidence="5" id="KW-0963">Cytoplasm</keyword>
<dbReference type="GO" id="GO:0003899">
    <property type="term" value="F:DNA-directed RNA polymerase activity"/>
    <property type="evidence" value="ECO:0007669"/>
    <property type="project" value="UniProtKB-UniRule"/>
</dbReference>
<dbReference type="FunFam" id="1.10.10.60:FF:000024">
    <property type="entry name" value="DNA-directed RNA polymerases I, II, and III subunit"/>
    <property type="match status" value="1"/>
</dbReference>
<gene>
    <name evidence="5" type="primary">rpo10</name>
    <name evidence="5" type="synonym">rpoN</name>
    <name evidence="6" type="ORF">ENM31_04035</name>
</gene>
<keyword evidence="3 5" id="KW-0862">Zinc</keyword>
<reference evidence="6" key="1">
    <citation type="journal article" date="2020" name="mSystems">
        <title>Genome- and Community-Level Interaction Insights into Carbon Utilization and Element Cycling Functions of Hydrothermarchaeota in Hydrothermal Sediment.</title>
        <authorList>
            <person name="Zhou Z."/>
            <person name="Liu Y."/>
            <person name="Xu W."/>
            <person name="Pan J."/>
            <person name="Luo Z.H."/>
            <person name="Li M."/>
        </authorList>
    </citation>
    <scope>NUCLEOTIDE SEQUENCE [LARGE SCALE GENOMIC DNA]</scope>
    <source>
        <strain evidence="6">SpSt-1074</strain>
    </source>
</reference>
<comment type="caution">
    <text evidence="6">The sequence shown here is derived from an EMBL/GenBank/DDBJ whole genome shotgun (WGS) entry which is preliminary data.</text>
</comment>
<dbReference type="InterPro" id="IPR000268">
    <property type="entry name" value="RPABC5/Rpb10"/>
</dbReference>